<dbReference type="AlphaFoldDB" id="A0A6J4PXM0"/>
<protein>
    <submittedName>
        <fullName evidence="2">Uncharacterized protein</fullName>
    </submittedName>
</protein>
<evidence type="ECO:0000256" key="1">
    <source>
        <dbReference type="SAM" id="MobiDB-lite"/>
    </source>
</evidence>
<feature type="non-terminal residue" evidence="2">
    <location>
        <position position="1"/>
    </location>
</feature>
<organism evidence="2">
    <name type="scientific">uncultured Ramlibacter sp</name>
    <dbReference type="NCBI Taxonomy" id="260755"/>
    <lineage>
        <taxon>Bacteria</taxon>
        <taxon>Pseudomonadati</taxon>
        <taxon>Pseudomonadota</taxon>
        <taxon>Betaproteobacteria</taxon>
        <taxon>Burkholderiales</taxon>
        <taxon>Comamonadaceae</taxon>
        <taxon>Ramlibacter</taxon>
        <taxon>environmental samples</taxon>
    </lineage>
</organism>
<dbReference type="EMBL" id="CADCUX010000446">
    <property type="protein sequence ID" value="CAA9422402.1"/>
    <property type="molecule type" value="Genomic_DNA"/>
</dbReference>
<name>A0A6J4PXM0_9BURK</name>
<gene>
    <name evidence="2" type="ORF">AVDCRST_MAG51-2121</name>
</gene>
<evidence type="ECO:0000313" key="2">
    <source>
        <dbReference type="EMBL" id="CAA9422402.1"/>
    </source>
</evidence>
<feature type="non-terminal residue" evidence="2">
    <location>
        <position position="70"/>
    </location>
</feature>
<sequence>ERRAAAAPGAAAAPVALDRADSARGPCRRRPAAGGFPRPALALDPGAGRGGPVRGVRGAGQLHRVRAHPF</sequence>
<proteinExistence type="predicted"/>
<feature type="compositionally biased region" description="Low complexity" evidence="1">
    <location>
        <begin position="1"/>
        <end position="17"/>
    </location>
</feature>
<feature type="region of interest" description="Disordered" evidence="1">
    <location>
        <begin position="1"/>
        <end position="70"/>
    </location>
</feature>
<reference evidence="2" key="1">
    <citation type="submission" date="2020-02" db="EMBL/GenBank/DDBJ databases">
        <authorList>
            <person name="Meier V. D."/>
        </authorList>
    </citation>
    <scope>NUCLEOTIDE SEQUENCE</scope>
    <source>
        <strain evidence="2">AVDCRST_MAG51</strain>
    </source>
</reference>
<accession>A0A6J4PXM0</accession>
<feature type="compositionally biased region" description="Low complexity" evidence="1">
    <location>
        <begin position="32"/>
        <end position="46"/>
    </location>
</feature>